<dbReference type="AlphaFoldDB" id="A0AA35WM49"/>
<proteinExistence type="predicted"/>
<accession>A0AA35WM49</accession>
<keyword evidence="2" id="KW-1185">Reference proteome</keyword>
<evidence type="ECO:0000313" key="1">
    <source>
        <dbReference type="EMBL" id="CAI8025464.1"/>
    </source>
</evidence>
<protein>
    <submittedName>
        <fullName evidence="1">Uncharacterized protein</fullName>
    </submittedName>
</protein>
<dbReference type="EMBL" id="CASHTH010002152">
    <property type="protein sequence ID" value="CAI8025464.1"/>
    <property type="molecule type" value="Genomic_DNA"/>
</dbReference>
<sequence length="72" mass="8136">MSLTVKNPILSFPCTVHYTHIDNKETQRDRGEVSETKEEPGLPVWVTAVVNEPRVIPLLSGIQDLWTTYATL</sequence>
<gene>
    <name evidence="1" type="ORF">GBAR_LOCUS14715</name>
</gene>
<name>A0AA35WM49_GEOBA</name>
<organism evidence="1 2">
    <name type="scientific">Geodia barretti</name>
    <name type="common">Barrett's horny sponge</name>
    <dbReference type="NCBI Taxonomy" id="519541"/>
    <lineage>
        <taxon>Eukaryota</taxon>
        <taxon>Metazoa</taxon>
        <taxon>Porifera</taxon>
        <taxon>Demospongiae</taxon>
        <taxon>Heteroscleromorpha</taxon>
        <taxon>Tetractinellida</taxon>
        <taxon>Astrophorina</taxon>
        <taxon>Geodiidae</taxon>
        <taxon>Geodia</taxon>
    </lineage>
</organism>
<reference evidence="1" key="1">
    <citation type="submission" date="2023-03" db="EMBL/GenBank/DDBJ databases">
        <authorList>
            <person name="Steffen K."/>
            <person name="Cardenas P."/>
        </authorList>
    </citation>
    <scope>NUCLEOTIDE SEQUENCE</scope>
</reference>
<evidence type="ECO:0000313" key="2">
    <source>
        <dbReference type="Proteomes" id="UP001174909"/>
    </source>
</evidence>
<dbReference type="Proteomes" id="UP001174909">
    <property type="component" value="Unassembled WGS sequence"/>
</dbReference>
<comment type="caution">
    <text evidence="1">The sequence shown here is derived from an EMBL/GenBank/DDBJ whole genome shotgun (WGS) entry which is preliminary data.</text>
</comment>